<dbReference type="AlphaFoldDB" id="A0A811URX4"/>
<organism evidence="1 2">
    <name type="scientific">Ceratitis capitata</name>
    <name type="common">Mediterranean fruit fly</name>
    <name type="synonym">Tephritis capitata</name>
    <dbReference type="NCBI Taxonomy" id="7213"/>
    <lineage>
        <taxon>Eukaryota</taxon>
        <taxon>Metazoa</taxon>
        <taxon>Ecdysozoa</taxon>
        <taxon>Arthropoda</taxon>
        <taxon>Hexapoda</taxon>
        <taxon>Insecta</taxon>
        <taxon>Pterygota</taxon>
        <taxon>Neoptera</taxon>
        <taxon>Endopterygota</taxon>
        <taxon>Diptera</taxon>
        <taxon>Brachycera</taxon>
        <taxon>Muscomorpha</taxon>
        <taxon>Tephritoidea</taxon>
        <taxon>Tephritidae</taxon>
        <taxon>Ceratitis</taxon>
        <taxon>Ceratitis</taxon>
    </lineage>
</organism>
<protein>
    <submittedName>
        <fullName evidence="1">(Mediterranean fruit fly) hypothetical protein</fullName>
    </submittedName>
</protein>
<dbReference type="Proteomes" id="UP000606786">
    <property type="component" value="Unassembled WGS sequence"/>
</dbReference>
<evidence type="ECO:0000313" key="2">
    <source>
        <dbReference type="Proteomes" id="UP000606786"/>
    </source>
</evidence>
<dbReference type="EMBL" id="CAJHJT010000023">
    <property type="protein sequence ID" value="CAD7001909.1"/>
    <property type="molecule type" value="Genomic_DNA"/>
</dbReference>
<proteinExistence type="predicted"/>
<comment type="caution">
    <text evidence="1">The sequence shown here is derived from an EMBL/GenBank/DDBJ whole genome shotgun (WGS) entry which is preliminary data.</text>
</comment>
<accession>A0A811URX4</accession>
<gene>
    <name evidence="1" type="ORF">CCAP1982_LOCUS10396</name>
</gene>
<evidence type="ECO:0000313" key="1">
    <source>
        <dbReference type="EMBL" id="CAD7001909.1"/>
    </source>
</evidence>
<reference evidence="1" key="1">
    <citation type="submission" date="2020-11" db="EMBL/GenBank/DDBJ databases">
        <authorList>
            <person name="Whitehead M."/>
        </authorList>
    </citation>
    <scope>NUCLEOTIDE SEQUENCE</scope>
    <source>
        <strain evidence="1">EGII</strain>
    </source>
</reference>
<keyword evidence="2" id="KW-1185">Reference proteome</keyword>
<sequence length="104" mass="12333">MTARTNDKHCIPQVDITVKLMPEICLELLHLDLNTLSKLREACRRRENLFAEIQGKTSYQRSFIPQHRHLSEIKGMEEEDCIKDDCDEIENKTLQIRQKILWIL</sequence>
<name>A0A811URX4_CERCA</name>